<keyword evidence="2" id="KW-1185">Reference proteome</keyword>
<organism evidence="1 2">
    <name type="scientific">Streptomyces spororaveus</name>
    <dbReference type="NCBI Taxonomy" id="284039"/>
    <lineage>
        <taxon>Bacteria</taxon>
        <taxon>Bacillati</taxon>
        <taxon>Actinomycetota</taxon>
        <taxon>Actinomycetes</taxon>
        <taxon>Kitasatosporales</taxon>
        <taxon>Streptomycetaceae</taxon>
        <taxon>Streptomyces</taxon>
    </lineage>
</organism>
<protein>
    <submittedName>
        <fullName evidence="1">Uncharacterized protein</fullName>
    </submittedName>
</protein>
<evidence type="ECO:0000313" key="1">
    <source>
        <dbReference type="EMBL" id="GHI82382.1"/>
    </source>
</evidence>
<comment type="caution">
    <text evidence="1">The sequence shown here is derived from an EMBL/GenBank/DDBJ whole genome shotgun (WGS) entry which is preliminary data.</text>
</comment>
<dbReference type="EMBL" id="BNED01000005">
    <property type="protein sequence ID" value="GHI82382.1"/>
    <property type="molecule type" value="Genomic_DNA"/>
</dbReference>
<name>A0ABQ3TQR6_9ACTN</name>
<dbReference type="Proteomes" id="UP000608522">
    <property type="component" value="Unassembled WGS sequence"/>
</dbReference>
<sequence length="160" mass="17484">MSRTDPGRLGALRDNERSPMVIDETVQAQDGAPEGPAAFVASPEVAARAARALKDLEALGITVEPRAHWWGFELRLNQEAVDKYLELKDHLADALGEVLKEPLSSLVAVAALAQKVWVQSVSRGYGCKLVSPWFSPLMLIPVGLGPEEDLNLWWSVFKPA</sequence>
<evidence type="ECO:0000313" key="2">
    <source>
        <dbReference type="Proteomes" id="UP000608522"/>
    </source>
</evidence>
<gene>
    <name evidence="1" type="ORF">Sspor_79430</name>
</gene>
<accession>A0ABQ3TQR6</accession>
<proteinExistence type="predicted"/>
<reference evidence="2" key="1">
    <citation type="submission" date="2023-07" db="EMBL/GenBank/DDBJ databases">
        <title>Whole genome shotgun sequence of Streptomyces spororaveus NBRC 15456.</title>
        <authorList>
            <person name="Komaki H."/>
            <person name="Tamura T."/>
        </authorList>
    </citation>
    <scope>NUCLEOTIDE SEQUENCE [LARGE SCALE GENOMIC DNA]</scope>
    <source>
        <strain evidence="2">NBRC 15456</strain>
    </source>
</reference>